<keyword evidence="1" id="KW-0472">Membrane</keyword>
<accession>A0ABS2NIG7</accession>
<dbReference type="Proteomes" id="UP001646157">
    <property type="component" value="Unassembled WGS sequence"/>
</dbReference>
<evidence type="ECO:0000256" key="1">
    <source>
        <dbReference type="SAM" id="Phobius"/>
    </source>
</evidence>
<dbReference type="EMBL" id="JAFBDZ010000005">
    <property type="protein sequence ID" value="MBM7587569.1"/>
    <property type="molecule type" value="Genomic_DNA"/>
</dbReference>
<keyword evidence="3" id="KW-1185">Reference proteome</keyword>
<protein>
    <submittedName>
        <fullName evidence="2">Neuraminidase</fullName>
    </submittedName>
</protein>
<dbReference type="NCBIfam" id="NF045534">
    <property type="entry name" value="small_EYxxD"/>
    <property type="match status" value="1"/>
</dbReference>
<keyword evidence="1" id="KW-1133">Transmembrane helix</keyword>
<proteinExistence type="predicted"/>
<organism evidence="2 3">
    <name type="scientific">Rossellomorea pakistanensis</name>
    <dbReference type="NCBI Taxonomy" id="992288"/>
    <lineage>
        <taxon>Bacteria</taxon>
        <taxon>Bacillati</taxon>
        <taxon>Bacillota</taxon>
        <taxon>Bacilli</taxon>
        <taxon>Bacillales</taxon>
        <taxon>Bacillaceae</taxon>
        <taxon>Rossellomorea</taxon>
    </lineage>
</organism>
<reference evidence="2 3" key="1">
    <citation type="submission" date="2021-01" db="EMBL/GenBank/DDBJ databases">
        <title>Genomic Encyclopedia of Type Strains, Phase IV (KMG-IV): sequencing the most valuable type-strain genomes for metagenomic binning, comparative biology and taxonomic classification.</title>
        <authorList>
            <person name="Goeker M."/>
        </authorList>
    </citation>
    <scope>NUCLEOTIDE SEQUENCE [LARGE SCALE GENOMIC DNA]</scope>
    <source>
        <strain evidence="2 3">DSM 24834</strain>
    </source>
</reference>
<comment type="caution">
    <text evidence="2">The sequence shown here is derived from an EMBL/GenBank/DDBJ whole genome shotgun (WGS) entry which is preliminary data.</text>
</comment>
<dbReference type="RefSeq" id="WP_338021798.1">
    <property type="nucleotide sequence ID" value="NZ_JAFBDZ010000005.1"/>
</dbReference>
<evidence type="ECO:0000313" key="2">
    <source>
        <dbReference type="EMBL" id="MBM7587569.1"/>
    </source>
</evidence>
<sequence length="37" mass="4488">MFWEYITDMSYVLLSLIGGIIAIAYVYFRKSKKRRVR</sequence>
<gene>
    <name evidence="2" type="ORF">JOC86_004143</name>
</gene>
<name>A0ABS2NIG7_9BACI</name>
<feature type="transmembrane region" description="Helical" evidence="1">
    <location>
        <begin position="12"/>
        <end position="28"/>
    </location>
</feature>
<keyword evidence="1" id="KW-0812">Transmembrane</keyword>
<evidence type="ECO:0000313" key="3">
    <source>
        <dbReference type="Proteomes" id="UP001646157"/>
    </source>
</evidence>